<dbReference type="EC" id="1.3.1.45" evidence="2"/>
<reference evidence="2 3" key="1">
    <citation type="submission" date="2020-08" db="EMBL/GenBank/DDBJ databases">
        <title>Genomic Encyclopedia of Type Strains, Phase IV (KMG-IV): sequencing the most valuable type-strain genomes for metagenomic binning, comparative biology and taxonomic classification.</title>
        <authorList>
            <person name="Goeker M."/>
        </authorList>
    </citation>
    <scope>NUCLEOTIDE SEQUENCE [LARGE SCALE GENOMIC DNA]</scope>
    <source>
        <strain evidence="2 3">DSM 19612</strain>
    </source>
</reference>
<feature type="domain" description="NAD-dependent epimerase/dehydratase" evidence="1">
    <location>
        <begin position="3"/>
        <end position="215"/>
    </location>
</feature>
<keyword evidence="2" id="KW-0560">Oxidoreductase</keyword>
<evidence type="ECO:0000313" key="3">
    <source>
        <dbReference type="Proteomes" id="UP000581688"/>
    </source>
</evidence>
<dbReference type="Gene3D" id="3.40.50.720">
    <property type="entry name" value="NAD(P)-binding Rossmann-like Domain"/>
    <property type="match status" value="1"/>
</dbReference>
<evidence type="ECO:0000259" key="1">
    <source>
        <dbReference type="Pfam" id="PF01370"/>
    </source>
</evidence>
<gene>
    <name evidence="2" type="ORF">HNQ94_000826</name>
</gene>
<name>A0A841PYY5_9BACI</name>
<evidence type="ECO:0000313" key="2">
    <source>
        <dbReference type="EMBL" id="MBB6452381.1"/>
    </source>
</evidence>
<dbReference type="Pfam" id="PF01370">
    <property type="entry name" value="Epimerase"/>
    <property type="match status" value="1"/>
</dbReference>
<dbReference type="CDD" id="cd05265">
    <property type="entry name" value="SDR_a1"/>
    <property type="match status" value="1"/>
</dbReference>
<dbReference type="Proteomes" id="UP000581688">
    <property type="component" value="Unassembled WGS sequence"/>
</dbReference>
<comment type="caution">
    <text evidence="2">The sequence shown here is derived from an EMBL/GenBank/DDBJ whole genome shotgun (WGS) entry which is preliminary data.</text>
</comment>
<dbReference type="GO" id="GO:0047526">
    <property type="term" value="F:2'-hydroxyisoflavone reductase activity"/>
    <property type="evidence" value="ECO:0007669"/>
    <property type="project" value="UniProtKB-EC"/>
</dbReference>
<dbReference type="InterPro" id="IPR036291">
    <property type="entry name" value="NAD(P)-bd_dom_sf"/>
</dbReference>
<organism evidence="2 3">
    <name type="scientific">Salirhabdus euzebyi</name>
    <dbReference type="NCBI Taxonomy" id="394506"/>
    <lineage>
        <taxon>Bacteria</taxon>
        <taxon>Bacillati</taxon>
        <taxon>Bacillota</taxon>
        <taxon>Bacilli</taxon>
        <taxon>Bacillales</taxon>
        <taxon>Bacillaceae</taxon>
        <taxon>Salirhabdus</taxon>
    </lineage>
</organism>
<dbReference type="RefSeq" id="WP_174494955.1">
    <property type="nucleotide sequence ID" value="NZ_CADDWK010000002.1"/>
</dbReference>
<dbReference type="SUPFAM" id="SSF51735">
    <property type="entry name" value="NAD(P)-binding Rossmann-fold domains"/>
    <property type="match status" value="1"/>
</dbReference>
<accession>A0A841PYY5</accession>
<dbReference type="PANTHER" id="PTHR43245">
    <property type="entry name" value="BIFUNCTIONAL POLYMYXIN RESISTANCE PROTEIN ARNA"/>
    <property type="match status" value="1"/>
</dbReference>
<protein>
    <submittedName>
        <fullName evidence="2">2'-hydroxyisoflavone reductase</fullName>
        <ecNumber evidence="2">1.3.1.45</ecNumber>
    </submittedName>
</protein>
<dbReference type="InterPro" id="IPR050177">
    <property type="entry name" value="Lipid_A_modif_metabolic_enz"/>
</dbReference>
<dbReference type="EMBL" id="JACHGH010000002">
    <property type="protein sequence ID" value="MBB6452381.1"/>
    <property type="molecule type" value="Genomic_DNA"/>
</dbReference>
<sequence>MKILILGGTRFLGRFLTENARKRGHEVTLFNRGKENPDLFPDVEKLMGDRNGDLKNLEGRKWDAVIDTCGFVPRTVRESAELLSKEIGHYTFISSGSVYNNLEEKGIDENHSINKLSMEKAEEMTEGTAGPIYNEYYGHLKALCEQELERIMPSRNLVVRAGLIVGPFDYSDRFSYWVNRVAKGGEVLAPGRKDKEIQFIDVRDLAEWIIKMVETNVIGVFNATGPHFTLTMERFLEECKKLTNSNTTYTWVSEDFLLDKDIKPWTELPLWLPDKWNMSGFLSMNIEKAEKRGLTCRPLKETIRDTLTWESTRTNYERKAGMDINKERKILKWWNQYPVS</sequence>
<keyword evidence="3" id="KW-1185">Reference proteome</keyword>
<proteinExistence type="predicted"/>
<dbReference type="AlphaFoldDB" id="A0A841PYY5"/>
<dbReference type="InterPro" id="IPR001509">
    <property type="entry name" value="Epimerase_deHydtase"/>
</dbReference>
<dbReference type="PANTHER" id="PTHR43245:SF13">
    <property type="entry name" value="UDP-D-APIOSE_UDP-D-XYLOSE SYNTHASE 2"/>
    <property type="match status" value="1"/>
</dbReference>